<protein>
    <submittedName>
        <fullName evidence="1">Uncharacterized protein</fullName>
    </submittedName>
</protein>
<sequence length="864" mass="100710">MSNNVDSKLEKFDLKYWRRVEVSIDKILEIPISELQFRFKSMLNSCSLFELEEIGDLLGVDLNETKKKGEKIECFKFISADVLREIIILREFLSRKKKTVTRYYNSVAVEYDKLYRNSSICQLYQMMKDNSDHINEIYTWYHWDSKGTGKQFLLNKIVTFEKCKKIPTEFKKDFVDFMHSNSNKESYYDVFSYAMDGENRLVVMLYRQISDVIRPDFDEPFRNKEVAPIMFQIDISNNILEIRSKFQREKISIKKYLEKTFATNLTEIEPELFTKYQPEKLKEAILEGITPNGHEVQDFIINKIVFRSSPLINSPSLIFQLNNGDVLPSVKDAHTRECVDLESIKDIESLAFKTSKVSRTIRSTVFDDGNIMFSIDDSGLESEVKKDIEDKFLMKFGIPLNKLISNSKFVAGKADLTDYLMTLSFKKDFPSIEEDLFNKLIQDKIVVEELEQNVTCKNPECDYSEDTSITFTLSECPSCGNTQLKVSQYDSLNISLDTIRAYVKKLATSFCEKTEWELNKDTEKKYNKNKYKFINLDNKQTNESLQILVQQGAISNSVLEKINRTLTPTVIVFVGVLEKYLDKYNNNCIFPISFGSVYNMQEPKDFFGQIYESIKHRTKSYLSSVASKSFDILVNLPEPESIGDKYSPGDFEDDVFNIIKDIFPNAEKWGKKMSGKEVPEGIFALTYTVQGAEEQKKQYVFSYDCKLNKTSDGYDLGKSEQRKAYDYVEMLNQINYITKFSNTKQLSAHIFISNNFNTNNYETMADYFYKKLPENNHTRPIFLPIEVLTFLHSEYRKHYQQLNNSRNIFMEELFKVLITDKLVISTEDIKEVMEQALDKDLADYSELDTVKVTKDIDKKLKKRG</sequence>
<evidence type="ECO:0000313" key="1">
    <source>
        <dbReference type="EMBL" id="QQP10402.1"/>
    </source>
</evidence>
<reference evidence="1 2" key="1">
    <citation type="submission" date="2020-01" db="EMBL/GenBank/DDBJ databases">
        <authorList>
            <person name="Liu G."/>
            <person name="Liu B."/>
        </authorList>
    </citation>
    <scope>NUCLEOTIDE SEQUENCE [LARGE SCALE GENOMIC DNA]</scope>
    <source>
        <strain evidence="1 2">FJAT-51161</strain>
    </source>
</reference>
<name>A0ABX7ALU1_9BACI</name>
<proteinExistence type="predicted"/>
<evidence type="ECO:0000313" key="2">
    <source>
        <dbReference type="Proteomes" id="UP000596049"/>
    </source>
</evidence>
<dbReference type="RefSeq" id="WP_053592491.1">
    <property type="nucleotide sequence ID" value="NZ_CP067341.1"/>
</dbReference>
<organism evidence="1 2">
    <name type="scientific">Lysinibacillus agricola</name>
    <dbReference type="NCBI Taxonomy" id="2590012"/>
    <lineage>
        <taxon>Bacteria</taxon>
        <taxon>Bacillati</taxon>
        <taxon>Bacillota</taxon>
        <taxon>Bacilli</taxon>
        <taxon>Bacillales</taxon>
        <taxon>Bacillaceae</taxon>
        <taxon>Lysinibacillus</taxon>
    </lineage>
</organism>
<gene>
    <name evidence="1" type="ORF">FJQ98_14005</name>
</gene>
<accession>A0ABX7ALU1</accession>
<dbReference type="EMBL" id="CP067341">
    <property type="protein sequence ID" value="QQP10402.1"/>
    <property type="molecule type" value="Genomic_DNA"/>
</dbReference>
<keyword evidence="2" id="KW-1185">Reference proteome</keyword>
<dbReference type="Proteomes" id="UP000596049">
    <property type="component" value="Chromosome"/>
</dbReference>